<dbReference type="EMBL" id="FAXN01000069">
    <property type="protein sequence ID" value="CUV66215.1"/>
    <property type="molecule type" value="Genomic_DNA"/>
</dbReference>
<evidence type="ECO:0000256" key="3">
    <source>
        <dbReference type="ARBA" id="ARBA00023274"/>
    </source>
</evidence>
<dbReference type="InterPro" id="IPR019906">
    <property type="entry name" value="Ribosomal_uL6_bac-type"/>
</dbReference>
<evidence type="ECO:0000313" key="8">
    <source>
        <dbReference type="EMBL" id="CUV66215.1"/>
    </source>
</evidence>
<comment type="function">
    <text evidence="4 6">This protein binds to the 23S rRNA, and is important in its secondary structure. It is located near the subunit interface in the base of the L7/L12 stalk, and near the tRNA binding site of the peptidyltransferase center.</text>
</comment>
<keyword evidence="3 4" id="KW-0687">Ribonucleoprotein</keyword>
<protein>
    <recommendedName>
        <fullName evidence="4">Large ribosomal subunit protein uL6</fullName>
    </recommendedName>
</protein>
<dbReference type="GO" id="GO:0022625">
    <property type="term" value="C:cytosolic large ribosomal subunit"/>
    <property type="evidence" value="ECO:0007669"/>
    <property type="project" value="UniProtKB-UniRule"/>
</dbReference>
<dbReference type="FunFam" id="3.90.930.12:FF:000001">
    <property type="entry name" value="50S ribosomal protein L6"/>
    <property type="match status" value="1"/>
</dbReference>
<proteinExistence type="inferred from homology"/>
<dbReference type="InterPro" id="IPR020040">
    <property type="entry name" value="Ribosomal_uL6_a/b-dom"/>
</dbReference>
<evidence type="ECO:0000256" key="4">
    <source>
        <dbReference type="HAMAP-Rule" id="MF_01365"/>
    </source>
</evidence>
<dbReference type="Gene3D" id="3.90.930.12">
    <property type="entry name" value="Ribosomal protein L6, alpha-beta domain"/>
    <property type="match status" value="2"/>
</dbReference>
<dbReference type="InterPro" id="IPR036789">
    <property type="entry name" value="Ribosomal_uL6-like_a/b-dom_sf"/>
</dbReference>
<keyword evidence="4 6" id="KW-0699">rRNA-binding</keyword>
<keyword evidence="4 6" id="KW-0694">RNA-binding</keyword>
<organism evidence="8">
    <name type="scientific">Sulfurovum sp. enrichment culture clone C5</name>
    <dbReference type="NCBI Taxonomy" id="497650"/>
    <lineage>
        <taxon>Bacteria</taxon>
        <taxon>Pseudomonadati</taxon>
        <taxon>Campylobacterota</taxon>
        <taxon>Epsilonproteobacteria</taxon>
        <taxon>Campylobacterales</taxon>
        <taxon>Sulfurovaceae</taxon>
        <taxon>Sulfurovum</taxon>
        <taxon>environmental samples</taxon>
    </lineage>
</organism>
<dbReference type="PIRSF" id="PIRSF002162">
    <property type="entry name" value="Ribosomal_L6"/>
    <property type="match status" value="1"/>
</dbReference>
<evidence type="ECO:0000256" key="5">
    <source>
        <dbReference type="RuleBase" id="RU003869"/>
    </source>
</evidence>
<dbReference type="PROSITE" id="PS00525">
    <property type="entry name" value="RIBOSOMAL_L6_1"/>
    <property type="match status" value="1"/>
</dbReference>
<comment type="subunit">
    <text evidence="4">Part of the 50S ribosomal subunit.</text>
</comment>
<dbReference type="HAMAP" id="MF_01365_B">
    <property type="entry name" value="Ribosomal_uL6_B"/>
    <property type="match status" value="1"/>
</dbReference>
<evidence type="ECO:0000256" key="2">
    <source>
        <dbReference type="ARBA" id="ARBA00022980"/>
    </source>
</evidence>
<dbReference type="InterPro" id="IPR002358">
    <property type="entry name" value="Ribosomal_uL6_CS"/>
</dbReference>
<dbReference type="Pfam" id="PF00347">
    <property type="entry name" value="Ribosomal_L6"/>
    <property type="match status" value="1"/>
</dbReference>
<accession>A0A0S4XPG8</accession>
<dbReference type="AlphaFoldDB" id="A0A0S4XPG8"/>
<reference evidence="8" key="1">
    <citation type="submission" date="2015-11" db="EMBL/GenBank/DDBJ databases">
        <authorList>
            <person name="Zhang Y."/>
            <person name="Guo Z."/>
        </authorList>
    </citation>
    <scope>NUCLEOTIDE SEQUENCE</scope>
    <source>
        <strain evidence="8">BN30871</strain>
    </source>
</reference>
<dbReference type="PRINTS" id="PR00059">
    <property type="entry name" value="RIBOSOMALL6"/>
</dbReference>
<feature type="domain" description="Large ribosomal subunit protein uL6 alpha-beta" evidence="7">
    <location>
        <begin position="91"/>
        <end position="163"/>
    </location>
</feature>
<dbReference type="PANTHER" id="PTHR11655:SF14">
    <property type="entry name" value="LARGE RIBOSOMAL SUBUNIT PROTEIN UL6M"/>
    <property type="match status" value="1"/>
</dbReference>
<evidence type="ECO:0000256" key="6">
    <source>
        <dbReference type="RuleBase" id="RU003870"/>
    </source>
</evidence>
<comment type="similarity">
    <text evidence="1 4 5">Belongs to the universal ribosomal protein uL6 family.</text>
</comment>
<keyword evidence="2 4" id="KW-0689">Ribosomal protein</keyword>
<dbReference type="SUPFAM" id="SSF56053">
    <property type="entry name" value="Ribosomal protein L6"/>
    <property type="match status" value="2"/>
</dbReference>
<evidence type="ECO:0000259" key="7">
    <source>
        <dbReference type="Pfam" id="PF00347"/>
    </source>
</evidence>
<evidence type="ECO:0000256" key="1">
    <source>
        <dbReference type="ARBA" id="ARBA00009356"/>
    </source>
</evidence>
<dbReference type="NCBIfam" id="TIGR03654">
    <property type="entry name" value="L6_bact"/>
    <property type="match status" value="1"/>
</dbReference>
<dbReference type="GO" id="GO:0002181">
    <property type="term" value="P:cytoplasmic translation"/>
    <property type="evidence" value="ECO:0007669"/>
    <property type="project" value="TreeGrafter"/>
</dbReference>
<gene>
    <name evidence="4 8" type="primary">rplF</name>
    <name evidence="8" type="ORF">BN3087_660045</name>
</gene>
<dbReference type="PANTHER" id="PTHR11655">
    <property type="entry name" value="60S/50S RIBOSOMAL PROTEIN L6/L9"/>
    <property type="match status" value="1"/>
</dbReference>
<dbReference type="GO" id="GO:0003735">
    <property type="term" value="F:structural constituent of ribosome"/>
    <property type="evidence" value="ECO:0007669"/>
    <property type="project" value="UniProtKB-UniRule"/>
</dbReference>
<name>A0A0S4XPG8_9BACT</name>
<dbReference type="GO" id="GO:0019843">
    <property type="term" value="F:rRNA binding"/>
    <property type="evidence" value="ECO:0007669"/>
    <property type="project" value="UniProtKB-UniRule"/>
</dbReference>
<dbReference type="InterPro" id="IPR000702">
    <property type="entry name" value="Ribosomal_uL6-like"/>
</dbReference>
<sequence length="180" mass="19788">MSRVGKKPVEIANGINVSLDGTQLVAKKGNLEKRLETHGRVDVKIEDGKVEFAKIGEDKQSAAYWGTYRSLFNNIVVGLDQGFTKTLEINGVGYRANIQGNILVMQLGFSHDINFEIPAGVEIKVDKNIITINGTDKQQVGQTAAEIRDFRPPEPYKGKGVKYTDEVIIRKAGKSAGKKK</sequence>